<feature type="compositionally biased region" description="Basic and acidic residues" evidence="1">
    <location>
        <begin position="77"/>
        <end position="98"/>
    </location>
</feature>
<name>A0A8R1Z9N2_PRIPA</name>
<keyword evidence="3" id="KW-1185">Reference proteome</keyword>
<reference evidence="3" key="1">
    <citation type="journal article" date="2008" name="Nat. Genet.">
        <title>The Pristionchus pacificus genome provides a unique perspective on nematode lifestyle and parasitism.</title>
        <authorList>
            <person name="Dieterich C."/>
            <person name="Clifton S.W."/>
            <person name="Schuster L.N."/>
            <person name="Chinwalla A."/>
            <person name="Delehaunty K."/>
            <person name="Dinkelacker I."/>
            <person name="Fulton L."/>
            <person name="Fulton R."/>
            <person name="Godfrey J."/>
            <person name="Minx P."/>
            <person name="Mitreva M."/>
            <person name="Roeseler W."/>
            <person name="Tian H."/>
            <person name="Witte H."/>
            <person name="Yang S.P."/>
            <person name="Wilson R.K."/>
            <person name="Sommer R.J."/>
        </authorList>
    </citation>
    <scope>NUCLEOTIDE SEQUENCE [LARGE SCALE GENOMIC DNA]</scope>
    <source>
        <strain evidence="3">PS312</strain>
    </source>
</reference>
<dbReference type="Proteomes" id="UP000005239">
    <property type="component" value="Unassembled WGS sequence"/>
</dbReference>
<evidence type="ECO:0000256" key="1">
    <source>
        <dbReference type="SAM" id="MobiDB-lite"/>
    </source>
</evidence>
<organism evidence="2 3">
    <name type="scientific">Pristionchus pacificus</name>
    <name type="common">Parasitic nematode worm</name>
    <dbReference type="NCBI Taxonomy" id="54126"/>
    <lineage>
        <taxon>Eukaryota</taxon>
        <taxon>Metazoa</taxon>
        <taxon>Ecdysozoa</taxon>
        <taxon>Nematoda</taxon>
        <taxon>Chromadorea</taxon>
        <taxon>Rhabditida</taxon>
        <taxon>Rhabditina</taxon>
        <taxon>Diplogasteromorpha</taxon>
        <taxon>Diplogasteroidea</taxon>
        <taxon>Neodiplogasteridae</taxon>
        <taxon>Pristionchus</taxon>
    </lineage>
</organism>
<reference evidence="2" key="2">
    <citation type="submission" date="2022-06" db="UniProtKB">
        <authorList>
            <consortium name="EnsemblMetazoa"/>
        </authorList>
    </citation>
    <scope>IDENTIFICATION</scope>
    <source>
        <strain evidence="2">PS312</strain>
    </source>
</reference>
<dbReference type="EnsemblMetazoa" id="PPA47335.1">
    <property type="protein sequence ID" value="PPA47335.1"/>
    <property type="gene ID" value="WBGene00305231"/>
</dbReference>
<protein>
    <submittedName>
        <fullName evidence="2">Uncharacterized protein</fullName>
    </submittedName>
</protein>
<accession>A0A8R1Z9N2</accession>
<gene>
    <name evidence="2" type="primary">WBGene00305231</name>
</gene>
<dbReference type="AlphaFoldDB" id="A0A8R1Z9N2"/>
<sequence length="311" mass="35064">MYSLPLYFPSGTKVDPLGVMYSIDSYHDRGDNTPIHDVDPTKQLEKDQLNLIKLLGTLNDRLDKHLSGLKKETKEVEHKKKKVIDGVHSQDKKGDRKKGGTGIPLKETLISTIPWKMVEDKVGAEEKNGISACSNPSLTKYQQEKIGRITVTVTDHDLFWIESLAKIGSKRDIKFSGEMKNGITTKGMGEVEVKKGDSFSLEVDSLCSRDRVTAWKILGLVLGLFSFNHHFALQNAHSHRWLIRLNEVISEGKKEKEVLSLVSAISQFLSRFDSLSSHTHFSLSDVLIRRLFNGNLPNNVELWAKRLDSVQ</sequence>
<feature type="region of interest" description="Disordered" evidence="1">
    <location>
        <begin position="77"/>
        <end position="103"/>
    </location>
</feature>
<dbReference type="OMA" id="DDRKTWE"/>
<proteinExistence type="predicted"/>
<evidence type="ECO:0000313" key="3">
    <source>
        <dbReference type="Proteomes" id="UP000005239"/>
    </source>
</evidence>
<evidence type="ECO:0000313" key="2">
    <source>
        <dbReference type="EnsemblMetazoa" id="PPA47335.1"/>
    </source>
</evidence>